<evidence type="ECO:0000313" key="1">
    <source>
        <dbReference type="EMBL" id="SIR89789.1"/>
    </source>
</evidence>
<dbReference type="RefSeq" id="WP_076478320.1">
    <property type="nucleotide sequence ID" value="NZ_FTNT01000003.1"/>
</dbReference>
<dbReference type="STRING" id="1344003.SAMN05445060_1512"/>
<dbReference type="AlphaFoldDB" id="A0A1N7EP28"/>
<organism evidence="1 2">
    <name type="scientific">Williamsia sterculiae</name>
    <dbReference type="NCBI Taxonomy" id="1344003"/>
    <lineage>
        <taxon>Bacteria</taxon>
        <taxon>Bacillati</taxon>
        <taxon>Actinomycetota</taxon>
        <taxon>Actinomycetes</taxon>
        <taxon>Mycobacteriales</taxon>
        <taxon>Nocardiaceae</taxon>
        <taxon>Williamsia</taxon>
    </lineage>
</organism>
<protein>
    <submittedName>
        <fullName evidence="1">Uncharacterized protein</fullName>
    </submittedName>
</protein>
<keyword evidence="2" id="KW-1185">Reference proteome</keyword>
<name>A0A1N7EP28_9NOCA</name>
<reference evidence="1 2" key="1">
    <citation type="submission" date="2017-01" db="EMBL/GenBank/DDBJ databases">
        <authorList>
            <person name="Mah S.A."/>
            <person name="Swanson W.J."/>
            <person name="Moy G.W."/>
            <person name="Vacquier V.D."/>
        </authorList>
    </citation>
    <scope>NUCLEOTIDE SEQUENCE [LARGE SCALE GENOMIC DNA]</scope>
    <source>
        <strain evidence="1 2">CPCC 203464</strain>
    </source>
</reference>
<dbReference type="EMBL" id="FTNT01000003">
    <property type="protein sequence ID" value="SIR89789.1"/>
    <property type="molecule type" value="Genomic_DNA"/>
</dbReference>
<evidence type="ECO:0000313" key="2">
    <source>
        <dbReference type="Proteomes" id="UP000186218"/>
    </source>
</evidence>
<proteinExistence type="predicted"/>
<gene>
    <name evidence="1" type="ORF">SAMN05445060_1512</name>
</gene>
<sequence length="113" mass="12725">MTTADRLGTRKPYACAWCGREIVDSGSGRRRRYCKQACRQRAYESRSSGDTSVPDDAVVLSSHQATDLRDRLFALRCGVEDLDTALREGAEHDELTAMSRDLLSMAREAERLR</sequence>
<accession>A0A1N7EP28</accession>
<dbReference type="OrthoDB" id="4219687at2"/>
<dbReference type="Proteomes" id="UP000186218">
    <property type="component" value="Unassembled WGS sequence"/>
</dbReference>